<comment type="caution">
    <text evidence="2">The sequence shown here is derived from an EMBL/GenBank/DDBJ whole genome shotgun (WGS) entry which is preliminary data.</text>
</comment>
<name>A0A3L6RLV7_PANMI</name>
<dbReference type="PANTHER" id="PTHR47718">
    <property type="entry name" value="OS01G0519700 PROTEIN"/>
    <property type="match status" value="1"/>
</dbReference>
<feature type="domain" description="MULE transposase" evidence="1">
    <location>
        <begin position="166"/>
        <end position="254"/>
    </location>
</feature>
<keyword evidence="3" id="KW-1185">Reference proteome</keyword>
<dbReference type="EMBL" id="PQIB02000008">
    <property type="protein sequence ID" value="RLN05436.1"/>
    <property type="molecule type" value="Genomic_DNA"/>
</dbReference>
<dbReference type="Proteomes" id="UP000275267">
    <property type="component" value="Unassembled WGS sequence"/>
</dbReference>
<proteinExistence type="predicted"/>
<gene>
    <name evidence="2" type="ORF">C2845_PM13G08800</name>
</gene>
<reference evidence="3" key="1">
    <citation type="journal article" date="2019" name="Nat. Commun.">
        <title>The genome of broomcorn millet.</title>
        <authorList>
            <person name="Zou C."/>
            <person name="Miki D."/>
            <person name="Li D."/>
            <person name="Tang Q."/>
            <person name="Xiao L."/>
            <person name="Rajput S."/>
            <person name="Deng P."/>
            <person name="Jia W."/>
            <person name="Huang R."/>
            <person name="Zhang M."/>
            <person name="Sun Y."/>
            <person name="Hu J."/>
            <person name="Fu X."/>
            <person name="Schnable P.S."/>
            <person name="Li F."/>
            <person name="Zhang H."/>
            <person name="Feng B."/>
            <person name="Zhu X."/>
            <person name="Liu R."/>
            <person name="Schnable J.C."/>
            <person name="Zhu J.-K."/>
            <person name="Zhang H."/>
        </authorList>
    </citation>
    <scope>NUCLEOTIDE SEQUENCE [LARGE SCALE GENOMIC DNA]</scope>
</reference>
<evidence type="ECO:0000313" key="2">
    <source>
        <dbReference type="EMBL" id="RLN05436.1"/>
    </source>
</evidence>
<dbReference type="Pfam" id="PF10551">
    <property type="entry name" value="MULE"/>
    <property type="match status" value="1"/>
</dbReference>
<accession>A0A3L6RLV7</accession>
<protein>
    <submittedName>
        <fullName evidence="2">Protein FAR1-RELATED SEQUENCE 4-like</fullName>
    </submittedName>
</protein>
<dbReference type="AlphaFoldDB" id="A0A3L6RLV7"/>
<dbReference type="PANTHER" id="PTHR47718:SF6">
    <property type="entry name" value="PROTEIN FAR1-RELATED SEQUENCE"/>
    <property type="match status" value="1"/>
</dbReference>
<organism evidence="2 3">
    <name type="scientific">Panicum miliaceum</name>
    <name type="common">Proso millet</name>
    <name type="synonym">Broomcorn millet</name>
    <dbReference type="NCBI Taxonomy" id="4540"/>
    <lineage>
        <taxon>Eukaryota</taxon>
        <taxon>Viridiplantae</taxon>
        <taxon>Streptophyta</taxon>
        <taxon>Embryophyta</taxon>
        <taxon>Tracheophyta</taxon>
        <taxon>Spermatophyta</taxon>
        <taxon>Magnoliopsida</taxon>
        <taxon>Liliopsida</taxon>
        <taxon>Poales</taxon>
        <taxon>Poaceae</taxon>
        <taxon>PACMAD clade</taxon>
        <taxon>Panicoideae</taxon>
        <taxon>Panicodae</taxon>
        <taxon>Paniceae</taxon>
        <taxon>Panicinae</taxon>
        <taxon>Panicum</taxon>
        <taxon>Panicum sect. Panicum</taxon>
    </lineage>
</organism>
<dbReference type="STRING" id="4540.A0A3L6RLV7"/>
<evidence type="ECO:0000313" key="3">
    <source>
        <dbReference type="Proteomes" id="UP000275267"/>
    </source>
</evidence>
<dbReference type="InterPro" id="IPR018289">
    <property type="entry name" value="MULE_transposase_dom"/>
</dbReference>
<sequence>MAPPSLMQPRSPAAATHLDSHALVRAVVVGGYTVAFKARLSTAGAALIPVLPLITMPTGAAAGSPQPQTGTIPKNDKAALNVMADLYDGHHMWGFTEKDISNMKAEKARVEREDDLNKLLQFFRECKENNEYFYWDVDADPKTGVMKNIFWSHASQRAEYRDFGDVITFDTTHKTNSKHMSLAMFVGANNNLNNVTFGQALIGNESTGSFKWLVETFKSCMGGRQPHDEDPAMEQAIPMVFDKSQHRNCRWHITRPWEFELDQLYTLHKDKNLKEKLESLINYPLGPMQFEVEWQKLVNKCGIADYPAIKV</sequence>
<evidence type="ECO:0000259" key="1">
    <source>
        <dbReference type="Pfam" id="PF10551"/>
    </source>
</evidence>
<dbReference type="OrthoDB" id="694227at2759"/>